<keyword evidence="6" id="KW-0812">Transmembrane</keyword>
<comment type="subcellular location">
    <subcellularLocation>
        <location evidence="1">Mitochondrion inner membrane</location>
    </subcellularLocation>
</comment>
<dbReference type="Proteomes" id="UP001148838">
    <property type="component" value="Unassembled WGS sequence"/>
</dbReference>
<evidence type="ECO:0000256" key="2">
    <source>
        <dbReference type="ARBA" id="ARBA00009331"/>
    </source>
</evidence>
<keyword evidence="4" id="KW-0496">Mitochondrion</keyword>
<evidence type="ECO:0000313" key="8">
    <source>
        <dbReference type="Proteomes" id="UP001148838"/>
    </source>
</evidence>
<accession>A0ABQ8SFJ0</accession>
<reference evidence="7 8" key="1">
    <citation type="journal article" date="2022" name="Allergy">
        <title>Genome assembly and annotation of Periplaneta americana reveal a comprehensive cockroach allergen profile.</title>
        <authorList>
            <person name="Wang L."/>
            <person name="Xiong Q."/>
            <person name="Saelim N."/>
            <person name="Wang L."/>
            <person name="Nong W."/>
            <person name="Wan A.T."/>
            <person name="Shi M."/>
            <person name="Liu X."/>
            <person name="Cao Q."/>
            <person name="Hui J.H.L."/>
            <person name="Sookrung N."/>
            <person name="Leung T.F."/>
            <person name="Tungtrongchitr A."/>
            <person name="Tsui S.K.W."/>
        </authorList>
    </citation>
    <scope>NUCLEOTIDE SEQUENCE [LARGE SCALE GENOMIC DNA]</scope>
    <source>
        <strain evidence="7">PWHHKU_190912</strain>
    </source>
</reference>
<keyword evidence="5 6" id="KW-0472">Membrane</keyword>
<evidence type="ECO:0000256" key="6">
    <source>
        <dbReference type="SAM" id="Phobius"/>
    </source>
</evidence>
<protein>
    <submittedName>
        <fullName evidence="7">Uncharacterized protein</fullName>
    </submittedName>
</protein>
<dbReference type="Gene3D" id="4.10.91.10">
    <property type="entry name" value="Cytochrome c oxidase, subunit VIIa"/>
    <property type="match status" value="1"/>
</dbReference>
<gene>
    <name evidence="7" type="ORF">ANN_21522</name>
</gene>
<keyword evidence="8" id="KW-1185">Reference proteome</keyword>
<name>A0ABQ8SFJ0_PERAM</name>
<evidence type="ECO:0000256" key="5">
    <source>
        <dbReference type="ARBA" id="ARBA00023136"/>
    </source>
</evidence>
<comment type="similarity">
    <text evidence="2">Belongs to the cytochrome c oxidase VIIa family.</text>
</comment>
<organism evidence="7 8">
    <name type="scientific">Periplaneta americana</name>
    <name type="common">American cockroach</name>
    <name type="synonym">Blatta americana</name>
    <dbReference type="NCBI Taxonomy" id="6978"/>
    <lineage>
        <taxon>Eukaryota</taxon>
        <taxon>Metazoa</taxon>
        <taxon>Ecdysozoa</taxon>
        <taxon>Arthropoda</taxon>
        <taxon>Hexapoda</taxon>
        <taxon>Insecta</taxon>
        <taxon>Pterygota</taxon>
        <taxon>Neoptera</taxon>
        <taxon>Polyneoptera</taxon>
        <taxon>Dictyoptera</taxon>
        <taxon>Blattodea</taxon>
        <taxon>Blattoidea</taxon>
        <taxon>Blattidae</taxon>
        <taxon>Blattinae</taxon>
        <taxon>Periplaneta</taxon>
    </lineage>
</organism>
<evidence type="ECO:0000256" key="3">
    <source>
        <dbReference type="ARBA" id="ARBA00022792"/>
    </source>
</evidence>
<sequence>MVGLCEGGNEPLDSLKANGWQDCDPFSSCTTFRYVTLCICMYRVMSCTRIADGVLVYVKGGVMDKIMYQFTLILCAVGLGLSGKVLYELSYPKKQ</sequence>
<comment type="caution">
    <text evidence="7">The sequence shown here is derived from an EMBL/GenBank/DDBJ whole genome shotgun (WGS) entry which is preliminary data.</text>
</comment>
<evidence type="ECO:0000313" key="7">
    <source>
        <dbReference type="EMBL" id="KAJ4432883.1"/>
    </source>
</evidence>
<dbReference type="EMBL" id="JAJSOF020000029">
    <property type="protein sequence ID" value="KAJ4432883.1"/>
    <property type="molecule type" value="Genomic_DNA"/>
</dbReference>
<evidence type="ECO:0000256" key="4">
    <source>
        <dbReference type="ARBA" id="ARBA00023128"/>
    </source>
</evidence>
<dbReference type="SUPFAM" id="SSF81419">
    <property type="entry name" value="Mitochondrial cytochrome c oxidase subunit VIIa"/>
    <property type="match status" value="1"/>
</dbReference>
<keyword evidence="6" id="KW-1133">Transmembrane helix</keyword>
<feature type="transmembrane region" description="Helical" evidence="6">
    <location>
        <begin position="66"/>
        <end position="87"/>
    </location>
</feature>
<keyword evidence="3" id="KW-0999">Mitochondrion inner membrane</keyword>
<evidence type="ECO:0000256" key="1">
    <source>
        <dbReference type="ARBA" id="ARBA00004273"/>
    </source>
</evidence>
<proteinExistence type="inferred from homology"/>
<dbReference type="InterPro" id="IPR036539">
    <property type="entry name" value="Cyt_c_oxidase_su7a_sf"/>
</dbReference>